<dbReference type="AlphaFoldDB" id="A0A8B8QHE6"/>
<keyword evidence="5" id="KW-1185">Reference proteome</keyword>
<evidence type="ECO:0000313" key="5">
    <source>
        <dbReference type="Proteomes" id="UP000827889"/>
    </source>
</evidence>
<name>A0A8B8QHE6_9MYRT</name>
<dbReference type="OrthoDB" id="1676209at2759"/>
<dbReference type="RefSeq" id="XP_030546480.1">
    <property type="nucleotide sequence ID" value="XM_030690620.2"/>
</dbReference>
<keyword evidence="1" id="KW-0433">Leucine-rich repeat</keyword>
<evidence type="ECO:0000256" key="2">
    <source>
        <dbReference type="ARBA" id="ARBA00022737"/>
    </source>
</evidence>
<proteinExistence type="predicted"/>
<evidence type="ECO:0000313" key="6">
    <source>
        <dbReference type="RefSeq" id="XP_030546480.1"/>
    </source>
</evidence>
<gene>
    <name evidence="6" type="primary">LOC115752437</name>
</gene>
<evidence type="ECO:0000256" key="1">
    <source>
        <dbReference type="ARBA" id="ARBA00022614"/>
    </source>
</evidence>
<organism evidence="5 6">
    <name type="scientific">Rhodamnia argentea</name>
    <dbReference type="NCBI Taxonomy" id="178133"/>
    <lineage>
        <taxon>Eukaryota</taxon>
        <taxon>Viridiplantae</taxon>
        <taxon>Streptophyta</taxon>
        <taxon>Embryophyta</taxon>
        <taxon>Tracheophyta</taxon>
        <taxon>Spermatophyta</taxon>
        <taxon>Magnoliopsida</taxon>
        <taxon>eudicotyledons</taxon>
        <taxon>Gunneridae</taxon>
        <taxon>Pentapetalae</taxon>
        <taxon>rosids</taxon>
        <taxon>malvids</taxon>
        <taxon>Myrtales</taxon>
        <taxon>Myrtaceae</taxon>
        <taxon>Myrtoideae</taxon>
        <taxon>Myrteae</taxon>
        <taxon>Australasian group</taxon>
        <taxon>Rhodamnia</taxon>
    </lineage>
</organism>
<dbReference type="Proteomes" id="UP000827889">
    <property type="component" value="Chromosome 3"/>
</dbReference>
<accession>A0A8B8QHE6</accession>
<dbReference type="SUPFAM" id="SSF52058">
    <property type="entry name" value="L domain-like"/>
    <property type="match status" value="2"/>
</dbReference>
<evidence type="ECO:0000259" key="4">
    <source>
        <dbReference type="Pfam" id="PF23598"/>
    </source>
</evidence>
<sequence>MVQKVLMTSYEDLNQGTEDIFLDIACFFIGKDKRIPFYMWEDCGFYPSSGIESLLLTSLVKIGENNELSVYDLLRDLGLAIVRDEDPANPGRRSRLWNHEEALATLRRKEGTERVQALCLKYDNGSHDYFTRQELQSLSKLRFLKLDSANIQGDFTNLLSNLRWLDWRGCPETFEAINLYLEKLVILDLSWSKVTQDWEGWSQIEMPRLKVLNLSGCNEMMITPDFSSYPQLEMLILERCSQLVEIHPSICNLTFLVSLNLKSCSNLSELPPEMGNMEALKELLIDGTAIQEIPESIARMKKLETVSASNCYSLTYLPISFPTEALSILLLDNAKIIELPDSIGSLVKLERLSLRDCRQIQKLPESIGKLGCSLVELDVSGTLIVELPQSMGNLQLLRVLKMERCHVREFPNAIGKLRKLEEIHASHCRSLEGSIRSNIENLQLLKILILGYSGVSSLPTSIRSLGRLQTLDLLACDNLEQLPILPSSLTCLRISSKKMSVIPDIQYLVELEDLSLGYEKPKELIDHPPWQYWAVSLPKLKSLGLSRCQISYLGFGYDPACNPQLNKVILTGVNLQGVSAFPSSLSVLSIQDCSSLKSLPTVQNLIYLSELELSKSAVKEIKGLDGLQNLEILVVSDCKIVHLNGLSKLTSLKRLSLKNCDSLDKLPNVSNLVMLRVLEIHRCQKICNIEGLEELTSLEQLVMSECKAASSDEVKQGQRSIGKRLRTSH</sequence>
<dbReference type="PANTHER" id="PTHR48051">
    <property type="match status" value="1"/>
</dbReference>
<dbReference type="InterPro" id="IPR032675">
    <property type="entry name" value="LRR_dom_sf"/>
</dbReference>
<dbReference type="Pfam" id="PF23282">
    <property type="entry name" value="WHD_ROQ1"/>
    <property type="match status" value="1"/>
</dbReference>
<reference evidence="6" key="1">
    <citation type="submission" date="2025-08" db="UniProtKB">
        <authorList>
            <consortium name="RefSeq"/>
        </authorList>
    </citation>
    <scope>IDENTIFICATION</scope>
    <source>
        <tissue evidence="6">Leaf</tissue>
    </source>
</reference>
<dbReference type="InterPro" id="IPR058192">
    <property type="entry name" value="WHD_ROQ1-like"/>
</dbReference>
<dbReference type="Pfam" id="PF23598">
    <property type="entry name" value="LRR_14"/>
    <property type="match status" value="1"/>
</dbReference>
<dbReference type="GeneID" id="115752437"/>
<protein>
    <submittedName>
        <fullName evidence="6">Disease resistance protein RUN1-like</fullName>
    </submittedName>
</protein>
<feature type="domain" description="Disease resistance protein Roq1-like winged-helix" evidence="3">
    <location>
        <begin position="18"/>
        <end position="84"/>
    </location>
</feature>
<dbReference type="KEGG" id="rarg:115752437"/>
<dbReference type="PANTHER" id="PTHR48051:SF46">
    <property type="entry name" value="LEUCINE RICH REPEAT-CONTAINING DOMAIN PROTEIN"/>
    <property type="match status" value="1"/>
</dbReference>
<dbReference type="SUPFAM" id="SSF46785">
    <property type="entry name" value="Winged helix' DNA-binding domain"/>
    <property type="match status" value="1"/>
</dbReference>
<dbReference type="InterPro" id="IPR050216">
    <property type="entry name" value="LRR_domain-containing"/>
</dbReference>
<dbReference type="InterPro" id="IPR055414">
    <property type="entry name" value="LRR_R13L4/SHOC2-like"/>
</dbReference>
<dbReference type="InterPro" id="IPR036390">
    <property type="entry name" value="WH_DNA-bd_sf"/>
</dbReference>
<dbReference type="Gene3D" id="3.80.10.10">
    <property type="entry name" value="Ribonuclease Inhibitor"/>
    <property type="match status" value="3"/>
</dbReference>
<evidence type="ECO:0000259" key="3">
    <source>
        <dbReference type="Pfam" id="PF23282"/>
    </source>
</evidence>
<keyword evidence="2" id="KW-0677">Repeat</keyword>
<feature type="domain" description="Disease resistance R13L4/SHOC-2-like LRR" evidence="4">
    <location>
        <begin position="212"/>
        <end position="312"/>
    </location>
</feature>
<dbReference type="GO" id="GO:0005737">
    <property type="term" value="C:cytoplasm"/>
    <property type="evidence" value="ECO:0007669"/>
    <property type="project" value="TreeGrafter"/>
</dbReference>